<dbReference type="Pfam" id="PF03480">
    <property type="entry name" value="DctP"/>
    <property type="match status" value="1"/>
</dbReference>
<dbReference type="Gene3D" id="3.40.190.170">
    <property type="entry name" value="Bacterial extracellular solute-binding protein, family 7"/>
    <property type="match status" value="1"/>
</dbReference>
<protein>
    <submittedName>
        <fullName evidence="5">ABC transporter substrate-binding protein</fullName>
    </submittedName>
</protein>
<organism evidence="5 6">
    <name type="scientific">Pusillibacter faecalis</name>
    <dbReference type="NCBI Taxonomy" id="2714358"/>
    <lineage>
        <taxon>Bacteria</taxon>
        <taxon>Bacillati</taxon>
        <taxon>Bacillota</taxon>
        <taxon>Clostridia</taxon>
        <taxon>Eubacteriales</taxon>
        <taxon>Oscillospiraceae</taxon>
        <taxon>Pusillibacter</taxon>
    </lineage>
</organism>
<dbReference type="GO" id="GO:0030288">
    <property type="term" value="C:outer membrane-bounded periplasmic space"/>
    <property type="evidence" value="ECO:0007669"/>
    <property type="project" value="InterPro"/>
</dbReference>
<keyword evidence="3 4" id="KW-0732">Signal</keyword>
<evidence type="ECO:0000256" key="1">
    <source>
        <dbReference type="ARBA" id="ARBA00009023"/>
    </source>
</evidence>
<evidence type="ECO:0000256" key="3">
    <source>
        <dbReference type="ARBA" id="ARBA00022729"/>
    </source>
</evidence>
<dbReference type="PANTHER" id="PTHR33376">
    <property type="match status" value="1"/>
</dbReference>
<feature type="signal peptide" evidence="4">
    <location>
        <begin position="1"/>
        <end position="24"/>
    </location>
</feature>
<dbReference type="PROSITE" id="PS51257">
    <property type="entry name" value="PROKAR_LIPOPROTEIN"/>
    <property type="match status" value="1"/>
</dbReference>
<keyword evidence="6" id="KW-1185">Reference proteome</keyword>
<dbReference type="NCBIfam" id="NF037995">
    <property type="entry name" value="TRAP_S1"/>
    <property type="match status" value="1"/>
</dbReference>
<dbReference type="GO" id="GO:0055085">
    <property type="term" value="P:transmembrane transport"/>
    <property type="evidence" value="ECO:0007669"/>
    <property type="project" value="InterPro"/>
</dbReference>
<dbReference type="RefSeq" id="WP_187029233.1">
    <property type="nucleotide sequence ID" value="NZ_AP023420.1"/>
</dbReference>
<gene>
    <name evidence="5" type="ORF">MM59RIKEN_19280</name>
</gene>
<accession>A0A810Q8L9</accession>
<evidence type="ECO:0000256" key="2">
    <source>
        <dbReference type="ARBA" id="ARBA00022448"/>
    </source>
</evidence>
<proteinExistence type="inferred from homology"/>
<comment type="similarity">
    <text evidence="1">Belongs to the bacterial solute-binding protein 7 family.</text>
</comment>
<name>A0A810Q8L9_9FIRM</name>
<dbReference type="PANTHER" id="PTHR33376:SF7">
    <property type="entry name" value="C4-DICARBOXYLATE-BINDING PROTEIN DCTB"/>
    <property type="match status" value="1"/>
</dbReference>
<reference evidence="5" key="1">
    <citation type="submission" date="2020-09" db="EMBL/GenBank/DDBJ databases">
        <title>New species isolated from human feces.</title>
        <authorList>
            <person name="Kitahara M."/>
            <person name="Shigeno Y."/>
            <person name="Shime M."/>
            <person name="Matsumoto Y."/>
            <person name="Nakamura S."/>
            <person name="Motooka D."/>
            <person name="Fukuoka S."/>
            <person name="Nishikawa H."/>
            <person name="Benno Y."/>
        </authorList>
    </citation>
    <scope>NUCLEOTIDE SEQUENCE</scope>
    <source>
        <strain evidence="5">MM59</strain>
    </source>
</reference>
<dbReference type="NCBIfam" id="TIGR00787">
    <property type="entry name" value="dctP"/>
    <property type="match status" value="1"/>
</dbReference>
<dbReference type="AlphaFoldDB" id="A0A810Q8L9"/>
<evidence type="ECO:0000313" key="6">
    <source>
        <dbReference type="Proteomes" id="UP000679848"/>
    </source>
</evidence>
<keyword evidence="2" id="KW-0813">Transport</keyword>
<sequence>MKKAKKLLCALLAMLFVLSGCGLSANTNVPSNDDADGDTSGEVVEAPGENATDEEINAFITAASSNPDKMVIKYASTSADLNGQAYLRAARKFLQTLKEELGDKIEIQYYMNSTFGGTADAVLGGLQNNTFELTDWPLGSFAEFTNAFQPLDVPYLVTSNDESYELLTGPAGDLMTEKCIAETGLKPLYYGIIGMRQFTNSKHEIVTPDDLKGLKIRAQNNSVQVKGLSAFGCSISTMSFSEVFTSLQQGTIDGQENPIETLYNFQYYDVQDYVTISNHLCTAGAVVCNNAWYEGLSDEFKAAVDKAAQVAEAYSIEELNSSESEVLSLLAEKMQVTELTEEQLAAFQDVAKTAWPELVDEIGSDYMNEFLTAAGISMN</sequence>
<dbReference type="CDD" id="cd13603">
    <property type="entry name" value="PBP2_TRAP_Siap_TeaA_like"/>
    <property type="match status" value="1"/>
</dbReference>
<dbReference type="PIRSF" id="PIRSF006470">
    <property type="entry name" value="DctB"/>
    <property type="match status" value="1"/>
</dbReference>
<dbReference type="InterPro" id="IPR038404">
    <property type="entry name" value="TRAP_DctP_sf"/>
</dbReference>
<dbReference type="Proteomes" id="UP000679848">
    <property type="component" value="Chromosome"/>
</dbReference>
<feature type="chain" id="PRO_5039323615" evidence="4">
    <location>
        <begin position="25"/>
        <end position="379"/>
    </location>
</feature>
<dbReference type="InterPro" id="IPR018389">
    <property type="entry name" value="DctP_fam"/>
</dbReference>
<dbReference type="KEGG" id="pfaa:MM59RIKEN_19280"/>
<evidence type="ECO:0000256" key="4">
    <source>
        <dbReference type="SAM" id="SignalP"/>
    </source>
</evidence>
<dbReference type="EMBL" id="AP023420">
    <property type="protein sequence ID" value="BCK84609.1"/>
    <property type="molecule type" value="Genomic_DNA"/>
</dbReference>
<evidence type="ECO:0000313" key="5">
    <source>
        <dbReference type="EMBL" id="BCK84609.1"/>
    </source>
</evidence>
<dbReference type="InterPro" id="IPR004682">
    <property type="entry name" value="TRAP_DctP"/>
</dbReference>